<evidence type="ECO:0000256" key="9">
    <source>
        <dbReference type="ARBA" id="ARBA00023160"/>
    </source>
</evidence>
<feature type="transmembrane region" description="Helical" evidence="10">
    <location>
        <begin position="239"/>
        <end position="256"/>
    </location>
</feature>
<evidence type="ECO:0000256" key="7">
    <source>
        <dbReference type="ARBA" id="ARBA00023098"/>
    </source>
</evidence>
<dbReference type="GO" id="GO:0030148">
    <property type="term" value="P:sphingolipid biosynthetic process"/>
    <property type="evidence" value="ECO:0007669"/>
    <property type="project" value="TreeGrafter"/>
</dbReference>
<evidence type="ECO:0000256" key="10">
    <source>
        <dbReference type="RuleBase" id="RU361115"/>
    </source>
</evidence>
<dbReference type="OrthoDB" id="434092at2759"/>
<sequence>MALVLKRLYQGYFWVFTEKADPRPGELGLLFMSSPLYPVAFIFSYFYFIYNLGPRLMENRKPFEIRKLLIAYNAIQILANLYIFYLAVLEMLFVSNWSCDPVDYSYSPEAIHTLKSYHLFFLTKLGDLLETVFFVLRKRYRQVSFLHVYHHFGMFTMLWVAVKFFGGGHGTWVGLINSLVHAVMYTYYLLSAIDEEWKKNVAFKKFITQIQMIQFTIFIIIYGRLLLKTDCQYPRLCSYFFVPQNFFMLILFGDFYRRTYLKKQNPAPTIEDSEKVGTIKNTSTVLLDG</sequence>
<feature type="transmembrane region" description="Helical" evidence="10">
    <location>
        <begin position="27"/>
        <end position="48"/>
    </location>
</feature>
<keyword evidence="2 10" id="KW-0444">Lipid biosynthesis</keyword>
<evidence type="ECO:0000256" key="2">
    <source>
        <dbReference type="ARBA" id="ARBA00022516"/>
    </source>
</evidence>
<keyword evidence="12" id="KW-1185">Reference proteome</keyword>
<protein>
    <recommendedName>
        <fullName evidence="10">Elongation of very long chain fatty acids protein</fullName>
        <ecNumber evidence="10">2.3.1.199</ecNumber>
    </recommendedName>
    <alternativeName>
        <fullName evidence="10">Very-long-chain 3-oxoacyl-CoA synthase</fullName>
    </alternativeName>
</protein>
<proteinExistence type="inferred from homology"/>
<dbReference type="GO" id="GO:0009922">
    <property type="term" value="F:fatty acid elongase activity"/>
    <property type="evidence" value="ECO:0007669"/>
    <property type="project" value="UniProtKB-EC"/>
</dbReference>
<evidence type="ECO:0000313" key="12">
    <source>
        <dbReference type="Proteomes" id="UP001152888"/>
    </source>
</evidence>
<feature type="transmembrane region" description="Helical" evidence="10">
    <location>
        <begin position="117"/>
        <end position="136"/>
    </location>
</feature>
<dbReference type="GO" id="GO:0034625">
    <property type="term" value="P:fatty acid elongation, monounsaturated fatty acid"/>
    <property type="evidence" value="ECO:0007669"/>
    <property type="project" value="TreeGrafter"/>
</dbReference>
<evidence type="ECO:0000256" key="3">
    <source>
        <dbReference type="ARBA" id="ARBA00022679"/>
    </source>
</evidence>
<dbReference type="PANTHER" id="PTHR11157:SF21">
    <property type="entry name" value="ELONGATION OF VERY LONG CHAIN FATTY ACIDS PROTEIN"/>
    <property type="match status" value="1"/>
</dbReference>
<dbReference type="EMBL" id="CAKOFQ010008297">
    <property type="protein sequence ID" value="CAH2013255.1"/>
    <property type="molecule type" value="Genomic_DNA"/>
</dbReference>
<keyword evidence="8 10" id="KW-0472">Membrane</keyword>
<comment type="similarity">
    <text evidence="10">Belongs to the ELO family.</text>
</comment>
<evidence type="ECO:0000256" key="1">
    <source>
        <dbReference type="ARBA" id="ARBA00004141"/>
    </source>
</evidence>
<accession>A0A9P0MHY4</accession>
<keyword evidence="3 10" id="KW-0808">Transferase</keyword>
<evidence type="ECO:0000256" key="5">
    <source>
        <dbReference type="ARBA" id="ARBA00022832"/>
    </source>
</evidence>
<evidence type="ECO:0000256" key="8">
    <source>
        <dbReference type="ARBA" id="ARBA00023136"/>
    </source>
</evidence>
<keyword evidence="9 10" id="KW-0275">Fatty acid biosynthesis</keyword>
<keyword evidence="7 10" id="KW-0443">Lipid metabolism</keyword>
<dbReference type="InterPro" id="IPR030457">
    <property type="entry name" value="ELO_CS"/>
</dbReference>
<keyword evidence="4 10" id="KW-0812">Transmembrane</keyword>
<keyword evidence="5 10" id="KW-0276">Fatty acid metabolism</keyword>
<dbReference type="GO" id="GO:0005789">
    <property type="term" value="C:endoplasmic reticulum membrane"/>
    <property type="evidence" value="ECO:0007669"/>
    <property type="project" value="TreeGrafter"/>
</dbReference>
<dbReference type="Pfam" id="PF01151">
    <property type="entry name" value="ELO"/>
    <property type="match status" value="1"/>
</dbReference>
<keyword evidence="6 10" id="KW-1133">Transmembrane helix</keyword>
<dbReference type="GO" id="GO:0034626">
    <property type="term" value="P:fatty acid elongation, polyunsaturated fatty acid"/>
    <property type="evidence" value="ECO:0007669"/>
    <property type="project" value="TreeGrafter"/>
</dbReference>
<comment type="subcellular location">
    <subcellularLocation>
        <location evidence="1">Membrane</location>
        <topology evidence="1">Multi-pass membrane protein</topology>
    </subcellularLocation>
</comment>
<comment type="catalytic activity">
    <reaction evidence="10">
        <text>a very-long-chain acyl-CoA + malonyl-CoA + H(+) = a very-long-chain 3-oxoacyl-CoA + CO2 + CoA</text>
        <dbReference type="Rhea" id="RHEA:32727"/>
        <dbReference type="ChEBI" id="CHEBI:15378"/>
        <dbReference type="ChEBI" id="CHEBI:16526"/>
        <dbReference type="ChEBI" id="CHEBI:57287"/>
        <dbReference type="ChEBI" id="CHEBI:57384"/>
        <dbReference type="ChEBI" id="CHEBI:90725"/>
        <dbReference type="ChEBI" id="CHEBI:90736"/>
        <dbReference type="EC" id="2.3.1.199"/>
    </reaction>
</comment>
<evidence type="ECO:0000256" key="4">
    <source>
        <dbReference type="ARBA" id="ARBA00022692"/>
    </source>
</evidence>
<dbReference type="EC" id="2.3.1.199" evidence="10"/>
<evidence type="ECO:0000256" key="6">
    <source>
        <dbReference type="ARBA" id="ARBA00022989"/>
    </source>
</evidence>
<dbReference type="InterPro" id="IPR002076">
    <property type="entry name" value="ELO_fam"/>
</dbReference>
<dbReference type="PROSITE" id="PS01188">
    <property type="entry name" value="ELO"/>
    <property type="match status" value="1"/>
</dbReference>
<feature type="transmembrane region" description="Helical" evidence="10">
    <location>
        <begin position="69"/>
        <end position="97"/>
    </location>
</feature>
<evidence type="ECO:0000313" key="11">
    <source>
        <dbReference type="EMBL" id="CAH2013255.1"/>
    </source>
</evidence>
<name>A0A9P0MHY4_ACAOB</name>
<gene>
    <name evidence="11" type="ORF">ACAOBT_LOCUS33348</name>
</gene>
<feature type="transmembrane region" description="Helical" evidence="10">
    <location>
        <begin position="172"/>
        <end position="190"/>
    </location>
</feature>
<feature type="transmembrane region" description="Helical" evidence="10">
    <location>
        <begin position="148"/>
        <end position="166"/>
    </location>
</feature>
<dbReference type="PANTHER" id="PTHR11157">
    <property type="entry name" value="FATTY ACID ACYL TRANSFERASE-RELATED"/>
    <property type="match status" value="1"/>
</dbReference>
<dbReference type="GO" id="GO:0019367">
    <property type="term" value="P:fatty acid elongation, saturated fatty acid"/>
    <property type="evidence" value="ECO:0007669"/>
    <property type="project" value="TreeGrafter"/>
</dbReference>
<feature type="transmembrane region" description="Helical" evidence="10">
    <location>
        <begin position="210"/>
        <end position="227"/>
    </location>
</feature>
<dbReference type="AlphaFoldDB" id="A0A9P0MHY4"/>
<reference evidence="11" key="1">
    <citation type="submission" date="2022-03" db="EMBL/GenBank/DDBJ databases">
        <authorList>
            <person name="Sayadi A."/>
        </authorList>
    </citation>
    <scope>NUCLEOTIDE SEQUENCE</scope>
</reference>
<dbReference type="GO" id="GO:0042761">
    <property type="term" value="P:very long-chain fatty acid biosynthetic process"/>
    <property type="evidence" value="ECO:0007669"/>
    <property type="project" value="TreeGrafter"/>
</dbReference>
<comment type="caution">
    <text evidence="11">The sequence shown here is derived from an EMBL/GenBank/DDBJ whole genome shotgun (WGS) entry which is preliminary data.</text>
</comment>
<organism evidence="11 12">
    <name type="scientific">Acanthoscelides obtectus</name>
    <name type="common">Bean weevil</name>
    <name type="synonym">Bruchus obtectus</name>
    <dbReference type="NCBI Taxonomy" id="200917"/>
    <lineage>
        <taxon>Eukaryota</taxon>
        <taxon>Metazoa</taxon>
        <taxon>Ecdysozoa</taxon>
        <taxon>Arthropoda</taxon>
        <taxon>Hexapoda</taxon>
        <taxon>Insecta</taxon>
        <taxon>Pterygota</taxon>
        <taxon>Neoptera</taxon>
        <taxon>Endopterygota</taxon>
        <taxon>Coleoptera</taxon>
        <taxon>Polyphaga</taxon>
        <taxon>Cucujiformia</taxon>
        <taxon>Chrysomeloidea</taxon>
        <taxon>Chrysomelidae</taxon>
        <taxon>Bruchinae</taxon>
        <taxon>Bruchini</taxon>
        <taxon>Acanthoscelides</taxon>
    </lineage>
</organism>
<dbReference type="Proteomes" id="UP001152888">
    <property type="component" value="Unassembled WGS sequence"/>
</dbReference>